<evidence type="ECO:0000256" key="2">
    <source>
        <dbReference type="ARBA" id="ARBA00022475"/>
    </source>
</evidence>
<evidence type="ECO:0000256" key="7">
    <source>
        <dbReference type="SAM" id="Phobius"/>
    </source>
</evidence>
<keyword evidence="2" id="KW-1003">Cell membrane</keyword>
<keyword evidence="3 7" id="KW-0812">Transmembrane</keyword>
<evidence type="ECO:0000256" key="5">
    <source>
        <dbReference type="ARBA" id="ARBA00023136"/>
    </source>
</evidence>
<dbReference type="Pfam" id="PF13190">
    <property type="entry name" value="PDGLE"/>
    <property type="match status" value="1"/>
</dbReference>
<keyword evidence="5 7" id="KW-0472">Membrane</keyword>
<dbReference type="Proteomes" id="UP000198716">
    <property type="component" value="Unassembled WGS sequence"/>
</dbReference>
<dbReference type="InterPro" id="IPR025937">
    <property type="entry name" value="PDGLE_dom"/>
</dbReference>
<comment type="subcellular location">
    <subcellularLocation>
        <location evidence="1">Cell membrane</location>
    </subcellularLocation>
</comment>
<dbReference type="GO" id="GO:0005886">
    <property type="term" value="C:plasma membrane"/>
    <property type="evidence" value="ECO:0007669"/>
    <property type="project" value="UniProtKB-SubCell"/>
</dbReference>
<feature type="region of interest" description="Disordered" evidence="6">
    <location>
        <begin position="116"/>
        <end position="136"/>
    </location>
</feature>
<evidence type="ECO:0000256" key="4">
    <source>
        <dbReference type="ARBA" id="ARBA00022989"/>
    </source>
</evidence>
<evidence type="ECO:0000256" key="3">
    <source>
        <dbReference type="ARBA" id="ARBA00022692"/>
    </source>
</evidence>
<organism evidence="9 10">
    <name type="scientific">Actinopolyspora alba</name>
    <dbReference type="NCBI Taxonomy" id="673379"/>
    <lineage>
        <taxon>Bacteria</taxon>
        <taxon>Bacillati</taxon>
        <taxon>Actinomycetota</taxon>
        <taxon>Actinomycetes</taxon>
        <taxon>Actinopolysporales</taxon>
        <taxon>Actinopolysporaceae</taxon>
        <taxon>Actinopolyspora</taxon>
        <taxon>Actinopolyspora alba group</taxon>
    </lineage>
</organism>
<feature type="domain" description="PDGLE" evidence="8">
    <location>
        <begin position="12"/>
        <end position="114"/>
    </location>
</feature>
<dbReference type="EMBL" id="FOMZ01000001">
    <property type="protein sequence ID" value="SFD56311.1"/>
    <property type="molecule type" value="Genomic_DNA"/>
</dbReference>
<name>A0A1I1TCG1_9ACTN</name>
<reference evidence="10" key="1">
    <citation type="submission" date="2016-10" db="EMBL/GenBank/DDBJ databases">
        <authorList>
            <person name="Varghese N."/>
            <person name="Submissions S."/>
        </authorList>
    </citation>
    <scope>NUCLEOTIDE SEQUENCE [LARGE SCALE GENOMIC DNA]</scope>
    <source>
        <strain evidence="10">DSM 45004</strain>
    </source>
</reference>
<proteinExistence type="predicted"/>
<dbReference type="RefSeq" id="WP_092921976.1">
    <property type="nucleotide sequence ID" value="NZ_FOMZ01000001.1"/>
</dbReference>
<keyword evidence="4 7" id="KW-1133">Transmembrane helix</keyword>
<evidence type="ECO:0000256" key="6">
    <source>
        <dbReference type="SAM" id="MobiDB-lite"/>
    </source>
</evidence>
<sequence>MNNTAQRRRGGRTFFVRFGVVALFVAAVVSYLADSSPDGLETVTRQGCETVRTSNGEQLTGDCIARGGTEHAFAESPLADYTVLGNSSLTGLAGILGVLVTLLLAGGLFALLRKPSGPTSGSSTTAPNGDPPDTGR</sequence>
<keyword evidence="10" id="KW-1185">Reference proteome</keyword>
<evidence type="ECO:0000313" key="10">
    <source>
        <dbReference type="Proteomes" id="UP000198716"/>
    </source>
</evidence>
<feature type="compositionally biased region" description="Low complexity" evidence="6">
    <location>
        <begin position="116"/>
        <end position="128"/>
    </location>
</feature>
<protein>
    <submittedName>
        <fullName evidence="9">Cobalt/nickel transport protein</fullName>
    </submittedName>
</protein>
<evidence type="ECO:0000313" key="9">
    <source>
        <dbReference type="EMBL" id="SFD56311.1"/>
    </source>
</evidence>
<feature type="transmembrane region" description="Helical" evidence="7">
    <location>
        <begin position="14"/>
        <end position="33"/>
    </location>
</feature>
<gene>
    <name evidence="9" type="ORF">SAMN04487819_10123</name>
</gene>
<accession>A0A1I1TCG1</accession>
<feature type="transmembrane region" description="Helical" evidence="7">
    <location>
        <begin position="91"/>
        <end position="112"/>
    </location>
</feature>
<evidence type="ECO:0000256" key="1">
    <source>
        <dbReference type="ARBA" id="ARBA00004236"/>
    </source>
</evidence>
<evidence type="ECO:0000259" key="8">
    <source>
        <dbReference type="Pfam" id="PF13190"/>
    </source>
</evidence>
<dbReference type="AlphaFoldDB" id="A0A1I1TCG1"/>